<feature type="transmembrane region" description="Helical" evidence="1">
    <location>
        <begin position="195"/>
        <end position="217"/>
    </location>
</feature>
<organism evidence="2 3">
    <name type="scientific">Trypanosoma brucei equiperdum</name>
    <dbReference type="NCBI Taxonomy" id="630700"/>
    <lineage>
        <taxon>Eukaryota</taxon>
        <taxon>Discoba</taxon>
        <taxon>Euglenozoa</taxon>
        <taxon>Kinetoplastea</taxon>
        <taxon>Metakinetoplastina</taxon>
        <taxon>Trypanosomatida</taxon>
        <taxon>Trypanosomatidae</taxon>
        <taxon>Trypanosoma</taxon>
    </lineage>
</organism>
<protein>
    <submittedName>
        <fullName evidence="2">LMBR1-like membrane protein</fullName>
    </submittedName>
</protein>
<sequence length="478" mass="53384">MLNWWLIVLIVVCSLLCLAISIYVLYYFSSEDDHEGSYLTKVIIVFGILLAIGVVLLLPFDASNARDPTVGSKYVNTLNTDLMWEIVLWSLAAMALVVVPFTVFFYEAYDPDDESFSKQCGQAITLTLIVSFVFIVITAVCFLSFGTALVPVELYEALPQIVDDIDRVSYNTTSDKDKFEVHVSIFTYVVGELCLVGWIAFFFYAGVGLVSVPVDLIRGFINRPKPISGSTFAQEMAVIAAKGDTLLSVALALQNEARGKVPRSMRNKISFLRAETHVLEEEQEELIWNYKKVGGSPFIVYGKLLIGILSVALSISWVLQIFLHNTFKIVPFLSTLVTALDEVFPLFGIITYGIFAFYLVWITLEGQIRVGLRFVFFQIHPMKPHDTTLNSIVFNVGLLLLTSYAILQFTTRSFNEYIPRTSINALMNLYVMNLKGIGVAVEWAQFCLLGVSFLGLLFVLACPAKNAAARPKKPNYST</sequence>
<feature type="transmembrane region" description="Helical" evidence="1">
    <location>
        <begin position="298"/>
        <end position="323"/>
    </location>
</feature>
<dbReference type="EMBL" id="QSBY01000003">
    <property type="protein sequence ID" value="RHW73676.1"/>
    <property type="molecule type" value="Genomic_DNA"/>
</dbReference>
<feature type="transmembrane region" description="Helical" evidence="1">
    <location>
        <begin position="86"/>
        <end position="106"/>
    </location>
</feature>
<keyword evidence="1" id="KW-0812">Transmembrane</keyword>
<dbReference type="PANTHER" id="PTHR31652">
    <property type="entry name" value="LIMR FAMILY PROTEIN DDB_G0283707-RELATED"/>
    <property type="match status" value="1"/>
</dbReference>
<comment type="caution">
    <text evidence="2">The sequence shown here is derived from an EMBL/GenBank/DDBJ whole genome shotgun (WGS) entry which is preliminary data.</text>
</comment>
<name>A0A3L6LC89_9TRYP</name>
<keyword evidence="1" id="KW-0472">Membrane</keyword>
<feature type="transmembrane region" description="Helical" evidence="1">
    <location>
        <begin position="126"/>
        <end position="150"/>
    </location>
</feature>
<dbReference type="Pfam" id="PF04791">
    <property type="entry name" value="LMBR1"/>
    <property type="match status" value="2"/>
</dbReference>
<evidence type="ECO:0000313" key="3">
    <source>
        <dbReference type="Proteomes" id="UP000266743"/>
    </source>
</evidence>
<evidence type="ECO:0000256" key="1">
    <source>
        <dbReference type="SAM" id="Phobius"/>
    </source>
</evidence>
<dbReference type="PANTHER" id="PTHR31652:SF1">
    <property type="entry name" value="LMBR1-LIKE MEMBRANE PROTEIN"/>
    <property type="match status" value="1"/>
</dbReference>
<proteinExistence type="predicted"/>
<feature type="transmembrane region" description="Helical" evidence="1">
    <location>
        <begin position="6"/>
        <end position="26"/>
    </location>
</feature>
<feature type="transmembrane region" description="Helical" evidence="1">
    <location>
        <begin position="443"/>
        <end position="464"/>
    </location>
</feature>
<evidence type="ECO:0000313" key="2">
    <source>
        <dbReference type="EMBL" id="RHW73676.1"/>
    </source>
</evidence>
<reference evidence="2 3" key="1">
    <citation type="submission" date="2018-09" db="EMBL/GenBank/DDBJ databases">
        <title>whole genome sequence of T. equiperdum IVM-t1 strain.</title>
        <authorList>
            <person name="Suganuma K."/>
        </authorList>
    </citation>
    <scope>NUCLEOTIDE SEQUENCE [LARGE SCALE GENOMIC DNA]</scope>
    <source>
        <strain evidence="2 3">IVM-t1</strain>
    </source>
</reference>
<feature type="transmembrane region" description="Helical" evidence="1">
    <location>
        <begin position="38"/>
        <end position="60"/>
    </location>
</feature>
<dbReference type="Proteomes" id="UP000266743">
    <property type="component" value="Chromosome 3"/>
</dbReference>
<accession>A0A3L6LC89</accession>
<dbReference type="InterPro" id="IPR006876">
    <property type="entry name" value="LMBR1-like_membr_prot"/>
</dbReference>
<feature type="transmembrane region" description="Helical" evidence="1">
    <location>
        <begin position="343"/>
        <end position="364"/>
    </location>
</feature>
<dbReference type="AlphaFoldDB" id="A0A3L6LC89"/>
<keyword evidence="1" id="KW-1133">Transmembrane helix</keyword>
<feature type="transmembrane region" description="Helical" evidence="1">
    <location>
        <begin position="388"/>
        <end position="407"/>
    </location>
</feature>
<gene>
    <name evidence="2" type="ORF">DPX39_030015400</name>
</gene>